<accession>A0A1H8BQ15</accession>
<sequence>MGFIIDDMLKSISENGFTSAELKGAIRYTLAPYFKNLNILDNYILNDQILSMFGYFMIYTNNEVFKNGINEILSLYWSAFEKNADLLWDIIISTKDEFANNENLMWNVKVATPNSVPDDCYDAAMRYMSHIGDTLELSAKIEINELYAVIKIVQNESFDFDSIRKASFGITLSNILDKKKLMRVLKTSPVDIRLSDWRNIAYHHTYHVDEKRITCYYGKANKSFSLTIEKLRDYAAQIITSCNAMDIARRIFLFDNIEILADKFDGSLKPIDRTPMKVSQLNTAFLTQSFLILDYKITDSVSEIVVEDLKNNGNLSDEQIQMRKIHSTQFLYPLWEKFPNSTLRIKYCDYHKEIILIASVQDEICKEIASGNKGLPYLALNLTIECGYI</sequence>
<name>A0A1H8BQ15_9FIRM</name>
<dbReference type="Proteomes" id="UP000199158">
    <property type="component" value="Unassembled WGS sequence"/>
</dbReference>
<proteinExistence type="predicted"/>
<dbReference type="RefSeq" id="WP_092754078.1">
    <property type="nucleotide sequence ID" value="NZ_FOCG01000001.1"/>
</dbReference>
<evidence type="ECO:0000313" key="1">
    <source>
        <dbReference type="EMBL" id="SEM84128.1"/>
    </source>
</evidence>
<evidence type="ECO:0000313" key="2">
    <source>
        <dbReference type="Proteomes" id="UP000199158"/>
    </source>
</evidence>
<gene>
    <name evidence="1" type="ORF">SAMN05216180_2000</name>
</gene>
<dbReference type="AlphaFoldDB" id="A0A1H8BQ15"/>
<dbReference type="EMBL" id="FOCG01000001">
    <property type="protein sequence ID" value="SEM84128.1"/>
    <property type="molecule type" value="Genomic_DNA"/>
</dbReference>
<keyword evidence="2" id="KW-1185">Reference proteome</keyword>
<protein>
    <submittedName>
        <fullName evidence="1">Uncharacterized protein</fullName>
    </submittedName>
</protein>
<organism evidence="1 2">
    <name type="scientific">Hydrogenoanaerobacterium saccharovorans</name>
    <dbReference type="NCBI Taxonomy" id="474960"/>
    <lineage>
        <taxon>Bacteria</taxon>
        <taxon>Bacillati</taxon>
        <taxon>Bacillota</taxon>
        <taxon>Clostridia</taxon>
        <taxon>Eubacteriales</taxon>
        <taxon>Oscillospiraceae</taxon>
        <taxon>Hydrogenoanaerobacterium</taxon>
    </lineage>
</organism>
<dbReference type="OrthoDB" id="2575320at2"/>
<reference evidence="1 2" key="1">
    <citation type="submission" date="2016-10" db="EMBL/GenBank/DDBJ databases">
        <authorList>
            <person name="de Groot N.N."/>
        </authorList>
    </citation>
    <scope>NUCLEOTIDE SEQUENCE [LARGE SCALE GENOMIC DNA]</scope>
    <source>
        <strain evidence="1 2">CGMCC 1.5070</strain>
    </source>
</reference>